<sequence>MAGAGDSARAKKARGGRGWQGGLGLTARDWYRRSPTTNRRNREDGGERREGPAGKFTSGGAGTRAGLGVTVAEHDRGRSPSSTGDEIGRRGPGNGEALASLKNRRAQLGCSQGATMPLMRRWRPPRLRSSGGGCSLPRPAVESLLIDYVEARGTSLIERLDNALCRVRDIADFGVHQGAAVVLLMKEDCSDCHLKDIIGPPSSLSDEGLEDILEGYDYVASHVVLRVSTHNIVRVAR</sequence>
<gene>
    <name evidence="2" type="ORF">ZEAMMB73_Zm00001d045947</name>
</gene>
<dbReference type="EMBL" id="CM000785">
    <property type="protein sequence ID" value="AQL03478.1"/>
    <property type="molecule type" value="Genomic_DNA"/>
</dbReference>
<proteinExistence type="predicted"/>
<evidence type="ECO:0000313" key="2">
    <source>
        <dbReference type="EMBL" id="AQL03478.1"/>
    </source>
</evidence>
<name>K7VU93_MAIZE</name>
<feature type="region of interest" description="Disordered" evidence="1">
    <location>
        <begin position="1"/>
        <end position="96"/>
    </location>
</feature>
<reference evidence="2" key="1">
    <citation type="submission" date="2015-12" db="EMBL/GenBank/DDBJ databases">
        <title>Update maize B73 reference genome by single molecule sequencing technologies.</title>
        <authorList>
            <consortium name="Maize Genome Sequencing Project"/>
            <person name="Ware D."/>
        </authorList>
    </citation>
    <scope>NUCLEOTIDE SEQUENCE</scope>
    <source>
        <tissue evidence="2">Seedling</tissue>
    </source>
</reference>
<evidence type="ECO:0000256" key="1">
    <source>
        <dbReference type="SAM" id="MobiDB-lite"/>
    </source>
</evidence>
<dbReference type="HOGENOM" id="CLU_1172191_0_0_1"/>
<accession>K7VU93</accession>
<dbReference type="AlphaFoldDB" id="K7VU93"/>
<dbReference type="PaxDb" id="4577-GRMZM5G857005_P01"/>
<dbReference type="InParanoid" id="K7VU93"/>
<protein>
    <submittedName>
        <fullName evidence="2">Uncharacterized protein</fullName>
    </submittedName>
</protein>
<organism evidence="2">
    <name type="scientific">Zea mays</name>
    <name type="common">Maize</name>
    <dbReference type="NCBI Taxonomy" id="4577"/>
    <lineage>
        <taxon>Eukaryota</taxon>
        <taxon>Viridiplantae</taxon>
        <taxon>Streptophyta</taxon>
        <taxon>Embryophyta</taxon>
        <taxon>Tracheophyta</taxon>
        <taxon>Spermatophyta</taxon>
        <taxon>Magnoliopsida</taxon>
        <taxon>Liliopsida</taxon>
        <taxon>Poales</taxon>
        <taxon>Poaceae</taxon>
        <taxon>PACMAD clade</taxon>
        <taxon>Panicoideae</taxon>
        <taxon>Andropogonodae</taxon>
        <taxon>Andropogoneae</taxon>
        <taxon>Tripsacinae</taxon>
        <taxon>Zea</taxon>
    </lineage>
</organism>
<feature type="compositionally biased region" description="Basic and acidic residues" evidence="1">
    <location>
        <begin position="40"/>
        <end position="52"/>
    </location>
</feature>
<dbReference type="ExpressionAtlas" id="K7VU93">
    <property type="expression patterns" value="baseline and differential"/>
</dbReference>